<accession>A0A127K6K3</accession>
<evidence type="ECO:0000256" key="1">
    <source>
        <dbReference type="SAM" id="MobiDB-lite"/>
    </source>
</evidence>
<dbReference type="SUPFAM" id="SSF55073">
    <property type="entry name" value="Nucleotide cyclase"/>
    <property type="match status" value="1"/>
</dbReference>
<dbReference type="PANTHER" id="PTHR33121:SF23">
    <property type="entry name" value="CYCLIC DI-GMP PHOSPHODIESTERASE PDEB"/>
    <property type="match status" value="1"/>
</dbReference>
<dbReference type="GO" id="GO:0071111">
    <property type="term" value="F:cyclic-guanylate-specific phosphodiesterase activity"/>
    <property type="evidence" value="ECO:0007669"/>
    <property type="project" value="InterPro"/>
</dbReference>
<gene>
    <name evidence="4" type="ORF">AC731_011905</name>
</gene>
<dbReference type="Pfam" id="PF16448">
    <property type="entry name" value="LapD_MoxY_N"/>
    <property type="match status" value="1"/>
</dbReference>
<dbReference type="InterPro" id="IPR003660">
    <property type="entry name" value="HAMP_dom"/>
</dbReference>
<feature type="region of interest" description="Disordered" evidence="1">
    <location>
        <begin position="631"/>
        <end position="652"/>
    </location>
</feature>
<evidence type="ECO:0000259" key="2">
    <source>
        <dbReference type="PROSITE" id="PS50883"/>
    </source>
</evidence>
<dbReference type="Gene3D" id="3.20.20.450">
    <property type="entry name" value="EAL domain"/>
    <property type="match status" value="1"/>
</dbReference>
<evidence type="ECO:0000313" key="4">
    <source>
        <dbReference type="EMBL" id="AMO37583.1"/>
    </source>
</evidence>
<dbReference type="SMART" id="SM00267">
    <property type="entry name" value="GGDEF"/>
    <property type="match status" value="1"/>
</dbReference>
<dbReference type="Gene3D" id="3.30.70.270">
    <property type="match status" value="1"/>
</dbReference>
<dbReference type="Pfam" id="PF00990">
    <property type="entry name" value="GGDEF"/>
    <property type="match status" value="1"/>
</dbReference>
<dbReference type="Proteomes" id="UP000036902">
    <property type="component" value="Chromosome"/>
</dbReference>
<dbReference type="InterPro" id="IPR035919">
    <property type="entry name" value="EAL_sf"/>
</dbReference>
<dbReference type="InterPro" id="IPR000160">
    <property type="entry name" value="GGDEF_dom"/>
</dbReference>
<evidence type="ECO:0000259" key="3">
    <source>
        <dbReference type="PROSITE" id="PS50885"/>
    </source>
</evidence>
<dbReference type="PROSITE" id="PS50883">
    <property type="entry name" value="EAL"/>
    <property type="match status" value="1"/>
</dbReference>
<dbReference type="Gene3D" id="6.20.270.20">
    <property type="entry name" value="LapD/MoxY periplasmic domain"/>
    <property type="match status" value="1"/>
</dbReference>
<dbReference type="SMART" id="SM00304">
    <property type="entry name" value="HAMP"/>
    <property type="match status" value="1"/>
</dbReference>
<dbReference type="InterPro" id="IPR043128">
    <property type="entry name" value="Rev_trsase/Diguanyl_cyclase"/>
</dbReference>
<dbReference type="InterPro" id="IPR042461">
    <property type="entry name" value="LapD_MoxY_peri_C"/>
</dbReference>
<reference evidence="5" key="1">
    <citation type="submission" date="2016-03" db="EMBL/GenBank/DDBJ databases">
        <authorList>
            <person name="Ma C."/>
            <person name="Zhou S."/>
            <person name="Yang G."/>
        </authorList>
    </citation>
    <scope>NUCLEOTIDE SEQUENCE [LARGE SCALE GENOMIC DNA]</scope>
    <source>
        <strain evidence="5">SgZ-1</strain>
    </source>
</reference>
<dbReference type="SUPFAM" id="SSF141868">
    <property type="entry name" value="EAL domain-like"/>
    <property type="match status" value="1"/>
</dbReference>
<dbReference type="GO" id="GO:0016020">
    <property type="term" value="C:membrane"/>
    <property type="evidence" value="ECO:0007669"/>
    <property type="project" value="InterPro"/>
</dbReference>
<proteinExistence type="predicted"/>
<feature type="domain" description="EAL" evidence="2">
    <location>
        <begin position="399"/>
        <end position="652"/>
    </location>
</feature>
<dbReference type="InterPro" id="IPR029787">
    <property type="entry name" value="Nucleotide_cyclase"/>
</dbReference>
<dbReference type="RefSeq" id="WP_048706298.1">
    <property type="nucleotide sequence ID" value="NZ_CP014646.1"/>
</dbReference>
<dbReference type="InterPro" id="IPR001633">
    <property type="entry name" value="EAL_dom"/>
</dbReference>
<dbReference type="EMBL" id="CP014646">
    <property type="protein sequence ID" value="AMO37583.1"/>
    <property type="molecule type" value="Genomic_DNA"/>
</dbReference>
<dbReference type="GO" id="GO:0007165">
    <property type="term" value="P:signal transduction"/>
    <property type="evidence" value="ECO:0007669"/>
    <property type="project" value="InterPro"/>
</dbReference>
<evidence type="ECO:0000313" key="5">
    <source>
        <dbReference type="Proteomes" id="UP000036902"/>
    </source>
</evidence>
<dbReference type="Pfam" id="PF00563">
    <property type="entry name" value="EAL"/>
    <property type="match status" value="1"/>
</dbReference>
<dbReference type="STRING" id="1134435.AC731_011905"/>
<dbReference type="SMART" id="SM00052">
    <property type="entry name" value="EAL"/>
    <property type="match status" value="1"/>
</dbReference>
<dbReference type="KEGG" id="thu:AC731_011905"/>
<dbReference type="CDD" id="cd01948">
    <property type="entry name" value="EAL"/>
    <property type="match status" value="1"/>
</dbReference>
<dbReference type="InterPro" id="IPR050706">
    <property type="entry name" value="Cyclic-di-GMP_PDE-like"/>
</dbReference>
<keyword evidence="5" id="KW-1185">Reference proteome</keyword>
<organism evidence="4 5">
    <name type="scientific">Thauera humireducens</name>
    <dbReference type="NCBI Taxonomy" id="1134435"/>
    <lineage>
        <taxon>Bacteria</taxon>
        <taxon>Pseudomonadati</taxon>
        <taxon>Pseudomonadota</taxon>
        <taxon>Betaproteobacteria</taxon>
        <taxon>Rhodocyclales</taxon>
        <taxon>Zoogloeaceae</taxon>
        <taxon>Thauera</taxon>
    </lineage>
</organism>
<dbReference type="PANTHER" id="PTHR33121">
    <property type="entry name" value="CYCLIC DI-GMP PHOSPHODIESTERASE PDEF"/>
    <property type="match status" value="1"/>
</dbReference>
<dbReference type="PROSITE" id="PS50885">
    <property type="entry name" value="HAMP"/>
    <property type="match status" value="1"/>
</dbReference>
<name>A0A127K6K3_9RHOO</name>
<feature type="domain" description="HAMP" evidence="3">
    <location>
        <begin position="170"/>
        <end position="221"/>
    </location>
</feature>
<dbReference type="Gene3D" id="3.30.110.200">
    <property type="match status" value="1"/>
</dbReference>
<protein>
    <recommendedName>
        <fullName evidence="6">Diguanylate cyclase</fullName>
    </recommendedName>
</protein>
<dbReference type="AlphaFoldDB" id="A0A127K6K3"/>
<evidence type="ECO:0008006" key="6">
    <source>
        <dbReference type="Google" id="ProtNLM"/>
    </source>
</evidence>
<dbReference type="InterPro" id="IPR032244">
    <property type="entry name" value="LapD_MoxY_N"/>
</dbReference>
<sequence length="652" mass="71046">MSLIKQLWLAISLITLLSLGGSFIVSTLSARHYLQQELAVKNMDNATSLALSLSQMPKDPVTVELQISAQFDAGHYRQIRLTSPTGEVLVERKYDGRTAKAPHWFMAMVPIETRAGIAQVQDGWRQFGTLQIETHDHYAYDSLWAATVQLLWWFLGGGLLTGLIGTLALKLVTRPLGRMVEQAEAIGNRRFVTTPEPRTREFRSVVRAMNSLSGRIHTMLIEESQRLEQLRRQTQHDELTGLFNRSQFLNQLDAALSRDDANGFIYVVRISNLTGMNQLAGRAKVDEVLVHLAAALRTFPLPADRIEHGRLNASEVALLTLGEDEDSIAALDTLTTQLRTLAAKELPGAELRAAAARYATGEARGTLLARLDGALAGAEVDGAAHTVFANAHQPLHTSVADWRQAIVDALEQDGLALHRFPVLDLAGRVMHFESPVRLRMAGRWLNAGQFLPWAARCGQIEQIDARVVASACAALADDPTGPGLAINLSTEALSSTRGREDFIATLKAHRHIAHRLWVDVKESSALRYPIEFRMLCVALSALGCKIGLKHAGEDVARFAELHDLGLDYIKISAAFIRDIDANPGNQALVRGVCTLAHSIGLKVIAEGVSSHGEASVLADLGLDGMTGPRIVENSRSSGDVSRDPAGQAMTSQ</sequence>